<organism evidence="2">
    <name type="scientific">Emiliania huxleyi</name>
    <name type="common">Coccolithophore</name>
    <name type="synonym">Pontosphaera huxleyi</name>
    <dbReference type="NCBI Taxonomy" id="2903"/>
    <lineage>
        <taxon>Eukaryota</taxon>
        <taxon>Haptista</taxon>
        <taxon>Haptophyta</taxon>
        <taxon>Prymnesiophyceae</taxon>
        <taxon>Isochrysidales</taxon>
        <taxon>Noelaerhabdaceae</taxon>
        <taxon>Emiliania</taxon>
    </lineage>
</organism>
<evidence type="ECO:0000313" key="2">
    <source>
        <dbReference type="EMBL" id="EOD17632.1"/>
    </source>
</evidence>
<gene>
    <name evidence="2" type="ORF">EMIHUDRAFT_255885</name>
</gene>
<dbReference type="GeneID" id="17263782"/>
<feature type="chain" id="PRO_5009974848" evidence="1">
    <location>
        <begin position="17"/>
        <end position="145"/>
    </location>
</feature>
<dbReference type="HOGENOM" id="CLU_1801536_0_0_1"/>
<proteinExistence type="predicted"/>
<accession>R1C609</accession>
<evidence type="ECO:0000256" key="1">
    <source>
        <dbReference type="SAM" id="SignalP"/>
    </source>
</evidence>
<name>R1C609_EMIHU</name>
<feature type="signal peptide" evidence="1">
    <location>
        <begin position="1"/>
        <end position="16"/>
    </location>
</feature>
<protein>
    <submittedName>
        <fullName evidence="2">Uncharacterized protein</fullName>
    </submittedName>
</protein>
<feature type="non-terminal residue" evidence="2">
    <location>
        <position position="145"/>
    </location>
</feature>
<dbReference type="EMBL" id="KB866490">
    <property type="protein sequence ID" value="EOD17632.1"/>
    <property type="molecule type" value="Genomic_DNA"/>
</dbReference>
<dbReference type="RefSeq" id="XP_005770061.1">
    <property type="nucleotide sequence ID" value="XM_005770004.1"/>
</dbReference>
<keyword evidence="1" id="KW-0732">Signal</keyword>
<reference evidence="2" key="1">
    <citation type="submission" date="2012-07" db="EMBL/GenBank/DDBJ databases">
        <title>Genome variability drives Emilianias global distribution.</title>
        <authorList>
            <consortium name="DOE Joint Genome Institute"/>
            <person name="Read B."/>
            <person name="Kegel J."/>
            <person name="Klute M."/>
            <person name="Kuo A."/>
            <person name="Lefebvre S.C."/>
            <person name="Maumus F."/>
            <person name="Mayer C."/>
            <person name="Miller J."/>
            <person name="Allen A."/>
            <person name="Bidle K."/>
            <person name="Borodovsky M."/>
            <person name="Bowler C."/>
            <person name="Brownlee C."/>
            <person name="Claverie J.-M."/>
            <person name="Cock M."/>
            <person name="De Vargas C."/>
            <person name="Elias M."/>
            <person name="Frickenhaus S."/>
            <person name="Gladyshev V.N."/>
            <person name="Gonzalez K."/>
            <person name="Guda C."/>
            <person name="Hadaegh A."/>
            <person name="Herman E."/>
            <person name="Iglesias-Rodriguez D."/>
            <person name="Jones B."/>
            <person name="Lawson T."/>
            <person name="Leese F."/>
            <person name="Lin Y.-C."/>
            <person name="Lindquist E."/>
            <person name="Lobanov A."/>
            <person name="Lucas S."/>
            <person name="Malik S.-H.B."/>
            <person name="Marsh M.E."/>
            <person name="Mock T."/>
            <person name="Monier A."/>
            <person name="Moreau H."/>
            <person name="Mueller-Roeber B."/>
            <person name="Napier J."/>
            <person name="Ogata H."/>
            <person name="Parker M."/>
            <person name="Probert I."/>
            <person name="Quesneville H."/>
            <person name="Raines C."/>
            <person name="Rensing S."/>
            <person name="Riano-Pachon D.M."/>
            <person name="Richier S."/>
            <person name="Rokitta S."/>
            <person name="Salamov A."/>
            <person name="Sarno A.F."/>
            <person name="Schmutz J."/>
            <person name="Schroeder D."/>
            <person name="Shiraiwa Y."/>
            <person name="Soanes D.M."/>
            <person name="Valentin K."/>
            <person name="Van Der Giezen M."/>
            <person name="Van Der Peer Y."/>
            <person name="Vardi A."/>
            <person name="Verret F."/>
            <person name="Von Dassow P."/>
            <person name="Wheeler G."/>
            <person name="Williams B."/>
            <person name="Wilson W."/>
            <person name="Wolfe G."/>
            <person name="Wurch L.L."/>
            <person name="Young J."/>
            <person name="Dacks J.B."/>
            <person name="Delwiche C.F."/>
            <person name="Dyhrman S."/>
            <person name="Glockner G."/>
            <person name="John U."/>
            <person name="Richards T."/>
            <person name="Worden A.Z."/>
            <person name="Zhang X."/>
            <person name="Grigoriev I.V."/>
        </authorList>
    </citation>
    <scope>NUCLEOTIDE SEQUENCE</scope>
    <source>
        <strain evidence="2">CCMP1516</strain>
    </source>
</reference>
<sequence>MPRAVLLLLLSPSSSALRVGPVSFTNIFSDTALRAQTQSVRGRSYANMTKLSSFRDPVVRTELNTPSELRQGPATAWITAPYRLSVLAACWMLYPPLILSLRSLLSPATLTGVMNAGGMPGDGLPLDAGAITSGFAPAISLLYGA</sequence>
<dbReference type="AlphaFoldDB" id="R1C609"/>
<dbReference type="KEGG" id="ehx:EMIHUDRAFT_255885"/>